<evidence type="ECO:0000256" key="4">
    <source>
        <dbReference type="ARBA" id="ARBA00022692"/>
    </source>
</evidence>
<feature type="transmembrane region" description="Helical" evidence="7">
    <location>
        <begin position="67"/>
        <end position="96"/>
    </location>
</feature>
<dbReference type="Proteomes" id="UP000095712">
    <property type="component" value="Unassembled WGS sequence"/>
</dbReference>
<comment type="similarity">
    <text evidence="7">Belongs to the binding-protein-dependent transport system permease family.</text>
</comment>
<feature type="transmembrane region" description="Helical" evidence="7">
    <location>
        <begin position="12"/>
        <end position="33"/>
    </location>
</feature>
<dbReference type="GeneID" id="75081159"/>
<evidence type="ECO:0000313" key="10">
    <source>
        <dbReference type="Proteomes" id="UP000095712"/>
    </source>
</evidence>
<sequence>MLDCCKKNKWFYFGLTIPSMLLYVLALAGPLLLGTLPASFYNWNLIKGNKDFVGLGNYTKLLGDETFIHSVVFTLILAVISILMSNLIGFVIAYFLDSNVRCKGVIRSLFFIPNIISGVMVSFVWSFIFTGAIPNLAKILHVDALANISWFGNAGTAAFTVILVTTWQSTGFLMMLYITGLQTIQKDVLEAAVLDGCTGIKKIIYIQLPLLMPTITINLFVSIAGAFKAFDIPLSLTGGGPANSTQTIALNIYNDAFGSFKMGYGSAKSIILFLLVGIIALIQLKITRKREVQM</sequence>
<accession>A0A174QSW7</accession>
<dbReference type="InterPro" id="IPR035906">
    <property type="entry name" value="MetI-like_sf"/>
</dbReference>
<dbReference type="SUPFAM" id="SSF161098">
    <property type="entry name" value="MetI-like"/>
    <property type="match status" value="1"/>
</dbReference>
<dbReference type="RefSeq" id="WP_022380410.1">
    <property type="nucleotide sequence ID" value="NZ_JAAIPC010000035.1"/>
</dbReference>
<protein>
    <submittedName>
        <fullName evidence="9">sn-glycerol-3-phosphate transport system permease protein ugpA</fullName>
    </submittedName>
</protein>
<dbReference type="PROSITE" id="PS50928">
    <property type="entry name" value="ABC_TM1"/>
    <property type="match status" value="1"/>
</dbReference>
<name>A0A174QSW7_9FIRM</name>
<evidence type="ECO:0000256" key="7">
    <source>
        <dbReference type="RuleBase" id="RU363032"/>
    </source>
</evidence>
<dbReference type="PANTHER" id="PTHR30193:SF37">
    <property type="entry name" value="INNER MEMBRANE ABC TRANSPORTER PERMEASE PROTEIN YCJO"/>
    <property type="match status" value="1"/>
</dbReference>
<organism evidence="9 10">
    <name type="scientific">Blautia wexlerae</name>
    <dbReference type="NCBI Taxonomy" id="418240"/>
    <lineage>
        <taxon>Bacteria</taxon>
        <taxon>Bacillati</taxon>
        <taxon>Bacillota</taxon>
        <taxon>Clostridia</taxon>
        <taxon>Lachnospirales</taxon>
        <taxon>Lachnospiraceae</taxon>
        <taxon>Blautia</taxon>
    </lineage>
</organism>
<evidence type="ECO:0000256" key="5">
    <source>
        <dbReference type="ARBA" id="ARBA00022989"/>
    </source>
</evidence>
<dbReference type="AlphaFoldDB" id="A0A174QSW7"/>
<feature type="domain" description="ABC transmembrane type-1" evidence="8">
    <location>
        <begin position="71"/>
        <end position="283"/>
    </location>
</feature>
<dbReference type="GO" id="GO:0055085">
    <property type="term" value="P:transmembrane transport"/>
    <property type="evidence" value="ECO:0007669"/>
    <property type="project" value="InterPro"/>
</dbReference>
<dbReference type="InterPro" id="IPR000515">
    <property type="entry name" value="MetI-like"/>
</dbReference>
<gene>
    <name evidence="9" type="primary">ugpA_5</name>
    <name evidence="9" type="ORF">ERS852523_02617</name>
</gene>
<dbReference type="PANTHER" id="PTHR30193">
    <property type="entry name" value="ABC TRANSPORTER PERMEASE PROTEIN"/>
    <property type="match status" value="1"/>
</dbReference>
<feature type="transmembrane region" description="Helical" evidence="7">
    <location>
        <begin position="148"/>
        <end position="167"/>
    </location>
</feature>
<keyword evidence="4 7" id="KW-0812">Transmembrane</keyword>
<keyword evidence="3" id="KW-1003">Cell membrane</keyword>
<dbReference type="CDD" id="cd06261">
    <property type="entry name" value="TM_PBP2"/>
    <property type="match status" value="1"/>
</dbReference>
<dbReference type="OrthoDB" id="9786413at2"/>
<keyword evidence="2 7" id="KW-0813">Transport</keyword>
<evidence type="ECO:0000313" key="9">
    <source>
        <dbReference type="EMBL" id="CUP73279.1"/>
    </source>
</evidence>
<evidence type="ECO:0000259" key="8">
    <source>
        <dbReference type="PROSITE" id="PS50928"/>
    </source>
</evidence>
<comment type="subcellular location">
    <subcellularLocation>
        <location evidence="1 7">Cell membrane</location>
        <topology evidence="1 7">Multi-pass membrane protein</topology>
    </subcellularLocation>
</comment>
<evidence type="ECO:0000256" key="6">
    <source>
        <dbReference type="ARBA" id="ARBA00023136"/>
    </source>
</evidence>
<dbReference type="Pfam" id="PF00528">
    <property type="entry name" value="BPD_transp_1"/>
    <property type="match status" value="1"/>
</dbReference>
<proteinExistence type="inferred from homology"/>
<feature type="transmembrane region" description="Helical" evidence="7">
    <location>
        <begin position="108"/>
        <end position="128"/>
    </location>
</feature>
<dbReference type="EMBL" id="CZAW01000029">
    <property type="protein sequence ID" value="CUP73279.1"/>
    <property type="molecule type" value="Genomic_DNA"/>
</dbReference>
<evidence type="ECO:0000256" key="3">
    <source>
        <dbReference type="ARBA" id="ARBA00022475"/>
    </source>
</evidence>
<dbReference type="Gene3D" id="1.10.3720.10">
    <property type="entry name" value="MetI-like"/>
    <property type="match status" value="1"/>
</dbReference>
<feature type="transmembrane region" description="Helical" evidence="7">
    <location>
        <begin position="210"/>
        <end position="230"/>
    </location>
</feature>
<keyword evidence="5 7" id="KW-1133">Transmembrane helix</keyword>
<feature type="transmembrane region" description="Helical" evidence="7">
    <location>
        <begin position="264"/>
        <end position="284"/>
    </location>
</feature>
<evidence type="ECO:0000256" key="1">
    <source>
        <dbReference type="ARBA" id="ARBA00004651"/>
    </source>
</evidence>
<reference evidence="9 10" key="1">
    <citation type="submission" date="2015-09" db="EMBL/GenBank/DDBJ databases">
        <authorList>
            <consortium name="Pathogen Informatics"/>
        </authorList>
    </citation>
    <scope>NUCLEOTIDE SEQUENCE [LARGE SCALE GENOMIC DNA]</scope>
    <source>
        <strain evidence="9 10">2789STDY5834911</strain>
    </source>
</reference>
<keyword evidence="6 7" id="KW-0472">Membrane</keyword>
<dbReference type="GO" id="GO:0005886">
    <property type="term" value="C:plasma membrane"/>
    <property type="evidence" value="ECO:0007669"/>
    <property type="project" value="UniProtKB-SubCell"/>
</dbReference>
<evidence type="ECO:0000256" key="2">
    <source>
        <dbReference type="ARBA" id="ARBA00022448"/>
    </source>
</evidence>
<dbReference type="InterPro" id="IPR051393">
    <property type="entry name" value="ABC_transporter_permease"/>
</dbReference>